<dbReference type="EMBL" id="LJBJ02000008">
    <property type="protein sequence ID" value="OAX52069.1"/>
    <property type="molecule type" value="Genomic_DNA"/>
</dbReference>
<evidence type="ECO:0000313" key="3">
    <source>
        <dbReference type="EMBL" id="QPT54164.1"/>
    </source>
</evidence>
<dbReference type="GeneID" id="61262317"/>
<reference evidence="2" key="1">
    <citation type="submission" date="2016-04" db="EMBL/GenBank/DDBJ databases">
        <authorList>
            <person name="Evans L.H."/>
            <person name="Alamgir A."/>
            <person name="Owens N."/>
            <person name="Weber N.D."/>
            <person name="Virtaneva K."/>
            <person name="Barbian K."/>
            <person name="Babar A."/>
            <person name="Rosenke K."/>
        </authorList>
    </citation>
    <scope>NUCLEOTIDE SEQUENCE [LARGE SCALE GENOMIC DNA]</scope>
    <source>
        <strain evidence="2">RUTW2-3</strain>
    </source>
</reference>
<proteinExistence type="predicted"/>
<dbReference type="RefSeq" id="WP_064725309.1">
    <property type="nucleotide sequence ID" value="NZ_CP065738.1"/>
</dbReference>
<dbReference type="Proteomes" id="UP000053171">
    <property type="component" value="Unassembled WGS sequence"/>
</dbReference>
<sequence>MDIQNHFYGHSAAYAAHAGLSAPRHIAGLVQHGWTPTSPVRSHFTELASAAPAGGLFVWSHGSRAWDPARDEEETGYRSTAIGAPFLYLADQVRARGAMPERTIPTVVVPFHGSKIFQLEGDQSVYARQVYEKEGPAVVCLHVDDMEHEEIVRAWTDAGHRVTTCGQRRDPEFLSRNLWLLASARKVVTNRVATASFYAAALGTPVHTYGPFYSVRNAAATDPDEAAMRAMFPEFFAEQPDQEALRRIAEVELGRPWMRRPEELTRLLGWDGSTLRPALQYWLTGPVDKALKVLGLRTSAVTTPQSPTHDGQASDPTPAPAVPNRTEPNAGGEPAEPSAGPKPHPLAFLRHPLQHLPERLPRSTYPQAVAPGIEDAPAGSRRA</sequence>
<evidence type="ECO:0000313" key="4">
    <source>
        <dbReference type="Proteomes" id="UP000053171"/>
    </source>
</evidence>
<dbReference type="EMBL" id="CP065738">
    <property type="protein sequence ID" value="QPT54164.1"/>
    <property type="molecule type" value="Genomic_DNA"/>
</dbReference>
<feature type="compositionally biased region" description="Polar residues" evidence="1">
    <location>
        <begin position="301"/>
        <end position="315"/>
    </location>
</feature>
<dbReference type="Proteomes" id="UP000594975">
    <property type="component" value="Chromosome"/>
</dbReference>
<evidence type="ECO:0000313" key="5">
    <source>
        <dbReference type="Proteomes" id="UP000594975"/>
    </source>
</evidence>
<dbReference type="STRING" id="37923.BK826_02490"/>
<evidence type="ECO:0000256" key="1">
    <source>
        <dbReference type="SAM" id="MobiDB-lite"/>
    </source>
</evidence>
<evidence type="ECO:0000313" key="2">
    <source>
        <dbReference type="EMBL" id="OAX52069.1"/>
    </source>
</evidence>
<feature type="region of interest" description="Disordered" evidence="1">
    <location>
        <begin position="301"/>
        <end position="383"/>
    </location>
</feature>
<gene>
    <name evidence="2" type="ORF">AN277_0205315</name>
    <name evidence="3" type="ORF">I6G21_02945</name>
</gene>
<reference evidence="2 4" key="3">
    <citation type="submission" date="2016-06" db="EMBL/GenBank/DDBJ databases">
        <title>Identification of putative biosynthetic pathways for the production of bioactive secondary metabolites by the marine actinomycete Kocuria kristinae RUTW2-3.</title>
        <authorList>
            <person name="Waterworth S.C."/>
            <person name="Walmsley T.A."/>
            <person name="Matongo T."/>
            <person name="Davies-Coleman M.T."/>
            <person name="Dorrington R.A."/>
        </authorList>
    </citation>
    <scope>NUCLEOTIDE SEQUENCE [LARGE SCALE GENOMIC DNA]</scope>
    <source>
        <strain evidence="4">RuSp02-3</strain>
        <strain evidence="2">RUTW2-3</strain>
    </source>
</reference>
<accession>A0A199NSK2</accession>
<reference evidence="3 5" key="4">
    <citation type="submission" date="2020-12" db="EMBL/GenBank/DDBJ databases">
        <title>FDA dAtabase for Regulatory Grade micrObial Sequences (FDA-ARGOS): Supporting development and validation of Infectious Disease Dx tests.</title>
        <authorList>
            <person name="Sproer C."/>
            <person name="Gronow S."/>
            <person name="Severitt S."/>
            <person name="Schroder I."/>
            <person name="Tallon L."/>
            <person name="Sadzewicz L."/>
            <person name="Zhao X."/>
            <person name="Boylan J."/>
            <person name="Ott S."/>
            <person name="Bowen H."/>
            <person name="Vavikolanu K."/>
            <person name="Mehta A."/>
            <person name="Aluvathingal J."/>
            <person name="Nadendla S."/>
            <person name="Lowell S."/>
            <person name="Myers T."/>
            <person name="Yan Y."/>
            <person name="Sichtig H."/>
        </authorList>
    </citation>
    <scope>NUCLEOTIDE SEQUENCE [LARGE SCALE GENOMIC DNA]</scope>
    <source>
        <strain evidence="3 5">FDAARGOS_864</strain>
    </source>
</reference>
<dbReference type="AlphaFoldDB" id="A0A199NSK2"/>
<reference evidence="4" key="2">
    <citation type="submission" date="2016-04" db="EMBL/GenBank/DDBJ databases">
        <authorList>
            <person name="Waterworth S."/>
            <person name="Matcher G."/>
        </authorList>
    </citation>
    <scope>NUCLEOTIDE SEQUENCE [LARGE SCALE GENOMIC DNA]</scope>
    <source>
        <strain evidence="4">RuSp02-3</strain>
    </source>
</reference>
<keyword evidence="4" id="KW-1185">Reference proteome</keyword>
<protein>
    <submittedName>
        <fullName evidence="2">Uncharacterized protein</fullName>
    </submittedName>
</protein>
<organism evidence="2 4">
    <name type="scientific">Rothia kristinae</name>
    <dbReference type="NCBI Taxonomy" id="37923"/>
    <lineage>
        <taxon>Bacteria</taxon>
        <taxon>Bacillati</taxon>
        <taxon>Actinomycetota</taxon>
        <taxon>Actinomycetes</taxon>
        <taxon>Micrococcales</taxon>
        <taxon>Micrococcaceae</taxon>
        <taxon>Rothia</taxon>
    </lineage>
</organism>
<name>A0A199NSK2_9MICC</name>
<dbReference type="KEGG" id="rkr:I6G21_02945"/>